<feature type="binding site" evidence="10">
    <location>
        <position position="1095"/>
    </location>
    <ligand>
        <name>Mg(2+)</name>
        <dbReference type="ChEBI" id="CHEBI:18420"/>
    </ligand>
</feature>
<dbReference type="Gene3D" id="2.60.120.260">
    <property type="entry name" value="Galactose-binding domain-like"/>
    <property type="match status" value="3"/>
</dbReference>
<dbReference type="InterPro" id="IPR008965">
    <property type="entry name" value="CBM2/CBM3_carb-bd_dom_sf"/>
</dbReference>
<feature type="region of interest" description="Disordered" evidence="4">
    <location>
        <begin position="1310"/>
        <end position="1333"/>
    </location>
</feature>
<dbReference type="eggNOG" id="COG4409">
    <property type="taxonomic scope" value="Bacteria"/>
</dbReference>
<feature type="binding site" evidence="12">
    <location>
        <position position="1774"/>
    </location>
    <ligand>
        <name>N-acetyl-D-galactosamine</name>
        <dbReference type="ChEBI" id="CHEBI:28037"/>
    </ligand>
</feature>
<dbReference type="eggNOG" id="COG5492">
    <property type="taxonomic scope" value="Bacteria"/>
</dbReference>
<keyword evidence="7" id="KW-0378">Hydrolase</keyword>
<evidence type="ECO:0000313" key="7">
    <source>
        <dbReference type="EMBL" id="ABG84084.1"/>
    </source>
</evidence>
<evidence type="ECO:0007829" key="11">
    <source>
        <dbReference type="PDB" id="4LQR"/>
    </source>
</evidence>
<dbReference type="PaxDb" id="195103-CPF_1301"/>
<dbReference type="SMR" id="A0A0H2YST8"/>
<dbReference type="RefSeq" id="WP_011590658.1">
    <property type="nucleotide sequence ID" value="NC_008261.1"/>
</dbReference>
<evidence type="ECO:0000256" key="3">
    <source>
        <dbReference type="SAM" id="Coils"/>
    </source>
</evidence>
<feature type="binding site" evidence="12">
    <location>
        <position position="1707"/>
    </location>
    <ligand>
        <name>N-acetyl-D-galactosamine</name>
        <dbReference type="ChEBI" id="CHEBI:28037"/>
    </ligand>
</feature>
<keyword evidence="8" id="KW-1185">Reference proteome</keyword>
<dbReference type="PDB" id="4P5Y">
    <property type="method" value="X-ray"/>
    <property type="resolution" value="2.50 A"/>
    <property type="chains" value="A=1640-1785"/>
</dbReference>
<dbReference type="InterPro" id="IPR033403">
    <property type="entry name" value="DUF5110"/>
</dbReference>
<dbReference type="PROSITE" id="PS50022">
    <property type="entry name" value="FA58C_3"/>
    <property type="match status" value="2"/>
</dbReference>
<feature type="binding site" evidence="9">
    <location>
        <position position="1671"/>
    </location>
    <ligand>
        <name>beta-D-galactose</name>
        <dbReference type="ChEBI" id="CHEBI:27667"/>
    </ligand>
</feature>
<feature type="binding site" evidence="9 11">
    <location>
        <position position="1665"/>
    </location>
    <ligand>
        <name>Ca(2+)</name>
        <dbReference type="ChEBI" id="CHEBI:29108"/>
        <label>4</label>
    </ligand>
</feature>
<name>A0A0H2YST8_CLOP1</name>
<feature type="binding site" evidence="10">
    <location>
        <position position="987"/>
    </location>
    <ligand>
        <name>Ca(2+)</name>
        <dbReference type="ChEBI" id="CHEBI:29108"/>
        <label>1</label>
    </ligand>
</feature>
<dbReference type="PDB" id="4UAP">
    <property type="method" value="X-ray"/>
    <property type="resolution" value="2.00 A"/>
    <property type="chains" value="A/B=1323-1470"/>
</dbReference>
<dbReference type="Gene3D" id="2.60.40.10">
    <property type="entry name" value="Immunoglobulins"/>
    <property type="match status" value="2"/>
</dbReference>
<dbReference type="EvolutionaryTrace" id="A0A0H2YST8"/>
<feature type="binding site" evidence="9 11">
    <location>
        <position position="1668"/>
    </location>
    <ligand>
        <name>Ca(2+)</name>
        <dbReference type="ChEBI" id="CHEBI:29108"/>
        <label>4</label>
    </ligand>
</feature>
<comment type="similarity">
    <text evidence="1">Belongs to the glycosyl hydrolase 31 family.</text>
</comment>
<feature type="binding site" evidence="11">
    <location>
        <position position="1644"/>
    </location>
    <ligand>
        <name>Ca(2+)</name>
        <dbReference type="ChEBI" id="CHEBI:29108"/>
        <label>3</label>
    </ligand>
</feature>
<feature type="binding site" evidence="9">
    <location>
        <position position="1707"/>
    </location>
    <ligand>
        <name>beta-D-galactose</name>
        <dbReference type="ChEBI" id="CHEBI:27667"/>
    </ligand>
</feature>
<dbReference type="InterPro" id="IPR025887">
    <property type="entry name" value="Glyco_hydro_31_N_dom"/>
</dbReference>
<dbReference type="GO" id="GO:0030246">
    <property type="term" value="F:carbohydrate binding"/>
    <property type="evidence" value="ECO:0007669"/>
    <property type="project" value="InterPro"/>
</dbReference>
<dbReference type="InterPro" id="IPR008964">
    <property type="entry name" value="Invasin/intimin_cell_adhesion"/>
</dbReference>
<dbReference type="InterPro" id="IPR013780">
    <property type="entry name" value="Glyco_hydro_b"/>
</dbReference>
<dbReference type="PDB" id="4LQR">
    <property type="method" value="X-ray"/>
    <property type="resolution" value="1.58 A"/>
    <property type="chains" value="A=1640-1785"/>
</dbReference>
<feature type="binding site" evidence="13">
    <location>
        <position position="1462"/>
    </location>
    <ligand>
        <name>Ca(2+)</name>
        <dbReference type="ChEBI" id="CHEBI:29108"/>
        <label>2</label>
    </ligand>
</feature>
<dbReference type="InterPro" id="IPR003961">
    <property type="entry name" value="FN3_dom"/>
</dbReference>
<dbReference type="CDD" id="cd00063">
    <property type="entry name" value="FN3"/>
    <property type="match status" value="2"/>
</dbReference>
<dbReference type="SMART" id="SM00635">
    <property type="entry name" value="BID_2"/>
    <property type="match status" value="2"/>
</dbReference>
<dbReference type="PDB" id="4LKS">
    <property type="method" value="X-ray"/>
    <property type="resolution" value="1.50 A"/>
    <property type="chains" value="A/C=1640-1785"/>
</dbReference>
<dbReference type="PROSITE" id="PS50853">
    <property type="entry name" value="FN3"/>
    <property type="match status" value="2"/>
</dbReference>
<evidence type="ECO:0007829" key="13">
    <source>
        <dbReference type="PDB" id="4UAP"/>
    </source>
</evidence>
<dbReference type="PANTHER" id="PTHR43863:SF2">
    <property type="entry name" value="MALTASE-GLUCOAMYLASE"/>
    <property type="match status" value="1"/>
</dbReference>
<dbReference type="PDBsum" id="4P5Y"/>
<dbReference type="PANTHER" id="PTHR43863">
    <property type="entry name" value="HYDROLASE, PUTATIVE (AFU_ORTHOLOGUE AFUA_1G03140)-RELATED"/>
    <property type="match status" value="1"/>
</dbReference>
<dbReference type="SUPFAM" id="SSF49265">
    <property type="entry name" value="Fibronectin type III"/>
    <property type="match status" value="2"/>
</dbReference>
<feature type="binding site" evidence="9 11">
    <location>
        <position position="1663"/>
    </location>
    <ligand>
        <name>Ca(2+)</name>
        <dbReference type="ChEBI" id="CHEBI:29108"/>
        <label>4</label>
    </ligand>
</feature>
<dbReference type="PDBsum" id="4LQR"/>
<feature type="binding site" evidence="12">
    <location>
        <position position="1702"/>
    </location>
    <ligand>
        <name>N-acetyl-D-galactosamine</name>
        <dbReference type="ChEBI" id="CHEBI:28037"/>
    </ligand>
</feature>
<feature type="compositionally biased region" description="Polar residues" evidence="4">
    <location>
        <begin position="1313"/>
        <end position="1333"/>
    </location>
</feature>
<dbReference type="Pfam" id="PF17137">
    <property type="entry name" value="DUF5110"/>
    <property type="match status" value="1"/>
</dbReference>
<dbReference type="InterPro" id="IPR036439">
    <property type="entry name" value="Dockerin_dom_sf"/>
</dbReference>
<feature type="binding site" evidence="13">
    <location>
        <position position="1461"/>
    </location>
    <ligand>
        <name>Ca(2+)</name>
        <dbReference type="ChEBI" id="CHEBI:29108"/>
        <label>2</label>
    </ligand>
</feature>
<dbReference type="Pfam" id="PF02368">
    <property type="entry name" value="Big_2"/>
    <property type="match status" value="1"/>
</dbReference>
<dbReference type="PDBsum" id="4LPL"/>
<evidence type="ECO:0007829" key="12">
    <source>
        <dbReference type="PDB" id="4P5Y"/>
    </source>
</evidence>
<dbReference type="GO" id="GO:0046872">
    <property type="term" value="F:metal ion binding"/>
    <property type="evidence" value="ECO:0007669"/>
    <property type="project" value="UniProtKB-KW"/>
</dbReference>
<dbReference type="Gene3D" id="1.10.1330.10">
    <property type="entry name" value="Dockerin domain"/>
    <property type="match status" value="1"/>
</dbReference>
<dbReference type="KEGG" id="cpf:CPF_1301"/>
<dbReference type="SUPFAM" id="SSF74650">
    <property type="entry name" value="Galactose mutarotase-like"/>
    <property type="match status" value="1"/>
</dbReference>
<dbReference type="InterPro" id="IPR002105">
    <property type="entry name" value="Dockerin_1_rpt"/>
</dbReference>
<feature type="binding site" evidence="10">
    <location>
        <position position="979"/>
    </location>
    <ligand>
        <name>Ca(2+)</name>
        <dbReference type="ChEBI" id="CHEBI:29108"/>
        <label>1</label>
    </ligand>
</feature>
<feature type="coiled-coil region" evidence="3">
    <location>
        <begin position="1591"/>
        <end position="1638"/>
    </location>
</feature>
<feature type="binding site" evidence="10">
    <location>
        <position position="1090"/>
    </location>
    <ligand>
        <name>Ca(2+)</name>
        <dbReference type="ChEBI" id="CHEBI:29108"/>
        <label>1</label>
    </ligand>
</feature>
<evidence type="ECO:0000256" key="4">
    <source>
        <dbReference type="SAM" id="MobiDB-lite"/>
    </source>
</evidence>
<keyword evidence="9 10" id="KW-0479">Metal-binding</keyword>
<dbReference type="Pfam" id="PF21365">
    <property type="entry name" value="Glyco_hydro_31_3rd"/>
    <property type="match status" value="1"/>
</dbReference>
<keyword evidence="3" id="KW-0175">Coiled coil</keyword>
<feature type="binding site" evidence="10">
    <location>
        <position position="984"/>
    </location>
    <ligand>
        <name>Ca(2+)</name>
        <dbReference type="ChEBI" id="CHEBI:29108"/>
        <label>1</label>
    </ligand>
</feature>
<dbReference type="eggNOG" id="COG1501">
    <property type="taxonomic scope" value="Bacteria"/>
</dbReference>
<feature type="binding site" evidence="9 11">
    <location>
        <position position="1778"/>
    </location>
    <ligand>
        <name>Ca(2+)</name>
        <dbReference type="ChEBI" id="CHEBI:29108"/>
        <label>4</label>
    </ligand>
</feature>
<keyword evidence="9 10" id="KW-0106">Calcium</keyword>
<dbReference type="GO" id="GO:0000272">
    <property type="term" value="P:polysaccharide catabolic process"/>
    <property type="evidence" value="ECO:0007669"/>
    <property type="project" value="InterPro"/>
</dbReference>
<feature type="binding site" evidence="13">
    <location>
        <position position="1344"/>
    </location>
    <ligand>
        <name>Ca(2+)</name>
        <dbReference type="ChEBI" id="CHEBI:29108"/>
        <label>2</label>
    </ligand>
</feature>
<dbReference type="Gene3D" id="2.60.40.1180">
    <property type="entry name" value="Golgi alpha-mannosidase II"/>
    <property type="match status" value="2"/>
</dbReference>
<dbReference type="PROSITE" id="PS00018">
    <property type="entry name" value="EF_HAND_1"/>
    <property type="match status" value="1"/>
</dbReference>
<feature type="binding site" evidence="10">
    <location>
        <position position="1089"/>
    </location>
    <ligand>
        <name>Ca(2+)</name>
        <dbReference type="ChEBI" id="CHEBI:29108"/>
        <label>1</label>
    </ligand>
</feature>
<feature type="domain" description="Fibronectin type-III" evidence="6">
    <location>
        <begin position="871"/>
        <end position="954"/>
    </location>
</feature>
<feature type="binding site" evidence="11">
    <location>
        <position position="1779"/>
    </location>
    <ligand>
        <name>Ca(2+)</name>
        <dbReference type="ChEBI" id="CHEBI:29108"/>
        <label>4</label>
    </ligand>
</feature>
<dbReference type="InterPro" id="IPR036116">
    <property type="entry name" value="FN3_sf"/>
</dbReference>
<organism evidence="7 8">
    <name type="scientific">Clostridium perfringens (strain ATCC 13124 / DSM 756 / JCM 1290 / NCIMB 6125 / NCTC 8237 / Type A)</name>
    <dbReference type="NCBI Taxonomy" id="195103"/>
    <lineage>
        <taxon>Bacteria</taxon>
        <taxon>Bacillati</taxon>
        <taxon>Bacillota</taxon>
        <taxon>Clostridia</taxon>
        <taxon>Eubacteriales</taxon>
        <taxon>Clostridiaceae</taxon>
        <taxon>Clostridium</taxon>
    </lineage>
</organism>
<dbReference type="SUPFAM" id="SSF49384">
    <property type="entry name" value="Carbohydrate-binding domain"/>
    <property type="match status" value="1"/>
</dbReference>
<dbReference type="Pfam" id="PF00404">
    <property type="entry name" value="Dockerin_1"/>
    <property type="match status" value="1"/>
</dbReference>
<dbReference type="SUPFAM" id="SSF49373">
    <property type="entry name" value="Invasin/intimin cell-adhesion fragments"/>
    <property type="match status" value="1"/>
</dbReference>
<dbReference type="SUPFAM" id="SSF51011">
    <property type="entry name" value="Glycosyl hydrolase domain"/>
    <property type="match status" value="1"/>
</dbReference>
<dbReference type="SUPFAM" id="SSF51445">
    <property type="entry name" value="(Trans)glycosidases"/>
    <property type="match status" value="1"/>
</dbReference>
<evidence type="ECO:0000256" key="1">
    <source>
        <dbReference type="ARBA" id="ARBA00007806"/>
    </source>
</evidence>
<evidence type="ECO:0000259" key="6">
    <source>
        <dbReference type="PROSITE" id="PS50853"/>
    </source>
</evidence>
<sequence length="1965" mass="219786">MKRKMIIKKLSVLTLGTIFTSNILLPSTLIYAFPTEGINHNIEKEEKKEIKESNYSQIGGVENFTQNENDVLLDLSTGEKIRISFLKEDVLRIYMDPTGEFQEEPTPNSKDHITKIINKTEEEYENPTPIVEDGEIIKISTSAVQLRIEKSTGKMELFNKLNNKTVWKEAEPLKHRVDGTIQTLESNEDEYFYGGGMQNGRFSHKGKKINIKNENNWVDGGVASPNPFYFSTNGYGVMRHTFKPGEYDFEVSASGKVTTKHEENRFDAYYFIDEKPTNIIDKFTELTGEPVLLPEYGFYLGHANCYSRDWINDETGQESQTQKPGFDRQESLMVDAKKVVDDHVSNDTPLGWFLPNDGYGCGYGREESIDGNIANLKEFVDYARGFGIQTGLWTQSSLKPTGNQEAYLERDIDKEVGVAGTNGVKTDVAWVGAGYSFALNSVRQAAEGIINNSKDKARPFIVSLDGWAGTQRYASIWSGDQYGGEWEYIRFHIPTYIGAGLSGQPNVGSDMDGIFGGSKLVQTRDFQWKAFTPVQIDMDGWGANAKYPYVFGEPYTSINRMYLKLKAEMMPYNYSIANEATNNGVPMIRAMMLEYPEEYTYGTDTQYQYMWGPNMLVAPIYQNTDGDSEGNDIRNNIYLPDEEQIWIDYFTGKQYRGGGVLNNFEAPLWKLPIFVKNGAIIPMTSENNNPEERDDSHRIYEVYPSGDTSFEVYEDDGLTTDYKEGKSAKTMVTSSAPKTGKGTAVINVGLLEGDYNGIVLDRSTEFIVNVSEKPSNLGVTLGGNDVQLTEAQSLEEFEKGSNMYFYDETPNLNKYATEGSEFAKVEITSTPKLRVKVDKTNVKENEVKLTIDGFNNTQDIDKNEVNESLGVPGNFRASEEDITPESIKLTWDEVEGATTYDVEIDGTIFKNIKNTEYLDTGLNYDTEYSYRVRSVNKDGHSNWSELIKVKTDLDPYRNVPKDMKTEWKWGQYSSDEPSKAVDGDDSSQFHSQDSAIDKPFIIDMQKAYTIEKLELLFRKNGNGSVKRAEIYSSLDGVTYEKVFSNAEGSDIAPWATDGEVKTINFNKPIKVRYFKIVTKESIGNFLAMREFRPYKVDGTNGQIVGDWNNSGSIEEGDLVFLENYAGLTTADSDWGYVSMADLNNNGLIDAYDISYVSSKLEGGVKPSEGLELQGDMMLVPSKSEIKSGETFTIDLVGTGLSDINAFSAEIPLDSTKYEYIKTEGTVSTSGMKNLSKARVHTDNTQHVYVNFTNIGDNVKVNGTDTIARITLKAKQNITWDMEISNALLVDSKLNSKSAIAKIIDLESELPSGRPNSSKVSKENITVSGDSSQLQSGMGLDKLIDGTTSSDDSSRMDLKWIFTSDQQDKGTLPFEMTFEFNEPKTLENFTIYNRMNSNGTINIAAMKKVKAVGYLNGEEFDLGEKANITSATTVYELGGKEFDKIVITALDSHKDKNTLAINEIEFYEKSEVETTGISFAENTPESVYLNRITPIFAEVTPDNANNLNYRLASENPDILQILRVDREDKATYYLRGLNPGVAKLVATTAEGNHKVEKEIVVLDGIDKTLLTKAIEEAKSYESLSEIYTIESYEALLEAIKHAEDVLENSSSEKEIGDAIINLRSKISKLEERETVEEDKIDSSKLEAIYATSEADRDYKENAVDGDENTIWHSAYQAADKLPVSITIKLDKAYDLNQIDYLPRQNSRNGHVTEYKIETSLDNENWTEVRTGNLEVNEAGNALANRGYNPIRFNTINAQYLRFTALKTLGDTNNKYASAAELVFYGKEGKVSAESITLEKTELKLNVNESEQLKAVLNPIESNDTITWTSSDESIAKVDENGVVTGIGKGEALITATIPNGKSATSKVIVEDSVSEEIIVSPVRDFKASQVNKKDVTVTWTTPESTTGLEGYILYRDGKKVAQLEADETSYMFNKLNRHTIYNFKIAAKYSNGKISEKSSITIRTAR</sequence>
<feature type="binding site" evidence="9">
    <location>
        <position position="1702"/>
    </location>
    <ligand>
        <name>beta-D-galactose</name>
        <dbReference type="ChEBI" id="CHEBI:27667"/>
    </ligand>
</feature>
<dbReference type="InterPro" id="IPR000322">
    <property type="entry name" value="Glyco_hydro_31_TIM"/>
</dbReference>
<dbReference type="STRING" id="195103.CPF_1301"/>
<dbReference type="CDD" id="cd06596">
    <property type="entry name" value="GH31_CPE1046"/>
    <property type="match status" value="1"/>
</dbReference>
<dbReference type="Pfam" id="PF00754">
    <property type="entry name" value="F5_F8_type_C"/>
    <property type="match status" value="2"/>
</dbReference>
<accession>A0A0H2YST8</accession>
<dbReference type="EMBL" id="CP000246">
    <property type="protein sequence ID" value="ABG84084.1"/>
    <property type="molecule type" value="Genomic_DNA"/>
</dbReference>
<dbReference type="PDBsum" id="4UAP"/>
<dbReference type="InterPro" id="IPR000421">
    <property type="entry name" value="FA58C"/>
</dbReference>
<proteinExistence type="evidence at protein level"/>
<dbReference type="Gene3D" id="3.20.20.80">
    <property type="entry name" value="Glycosidases"/>
    <property type="match status" value="1"/>
</dbReference>
<feature type="domain" description="Fibronectin type-III" evidence="6">
    <location>
        <begin position="1880"/>
        <end position="1965"/>
    </location>
</feature>
<feature type="binding site" evidence="13">
    <location>
        <position position="1346"/>
    </location>
    <ligand>
        <name>Ca(2+)</name>
        <dbReference type="ChEBI" id="CHEBI:29108"/>
        <label>2</label>
    </ligand>
</feature>
<dbReference type="SMART" id="SM00060">
    <property type="entry name" value="FN3"/>
    <property type="match status" value="2"/>
</dbReference>
<evidence type="ECO:0000259" key="5">
    <source>
        <dbReference type="PROSITE" id="PS50022"/>
    </source>
</evidence>
<evidence type="ECO:0000313" key="8">
    <source>
        <dbReference type="Proteomes" id="UP000001823"/>
    </source>
</evidence>
<dbReference type="Gene3D" id="1.20.1270.90">
    <property type="entry name" value="AF1782-like"/>
    <property type="match status" value="1"/>
</dbReference>
<feature type="binding site" evidence="11">
    <location>
        <position position="1662"/>
    </location>
    <ligand>
        <name>Ca(2+)</name>
        <dbReference type="ChEBI" id="CHEBI:29108"/>
        <label>3</label>
    </ligand>
</feature>
<feature type="binding site" evidence="13">
    <location>
        <position position="1353"/>
    </location>
    <ligand>
        <name>Ca(2+)</name>
        <dbReference type="ChEBI" id="CHEBI:29108"/>
        <label>2</label>
    </ligand>
</feature>
<dbReference type="InterPro" id="IPR018247">
    <property type="entry name" value="EF_Hand_1_Ca_BS"/>
</dbReference>
<dbReference type="InterPro" id="IPR003343">
    <property type="entry name" value="Big_2"/>
</dbReference>
<dbReference type="InterPro" id="IPR051816">
    <property type="entry name" value="Glycosyl_Hydrolase_31"/>
</dbReference>
<feature type="binding site" evidence="13">
    <location>
        <position position="1360"/>
    </location>
    <ligand>
        <name>N-acetyl-D-galactosamine</name>
        <dbReference type="ChEBI" id="CHEBI:28037"/>
    </ligand>
</feature>
<reference evidence="7 8" key="1">
    <citation type="journal article" date="2006" name="Genome Res.">
        <title>Skewed genomic variability in strains of the toxigenic bacterial pathogen, Clostridium perfringens.</title>
        <authorList>
            <person name="Myers G.S."/>
            <person name="Rasko D.A."/>
            <person name="Cheung J.K."/>
            <person name="Ravel J."/>
            <person name="Seshadri R."/>
            <person name="Deboy R.T."/>
            <person name="Ren Q."/>
            <person name="Varga J."/>
            <person name="Awad M.M."/>
            <person name="Brinkac L.M."/>
            <person name="Daugherty S.C."/>
            <person name="Haft D.H."/>
            <person name="Dodson R.J."/>
            <person name="Madupu R."/>
            <person name="Nelson W.C."/>
            <person name="Rosovitz M.J."/>
            <person name="Sullivan S.A."/>
            <person name="Khouri H."/>
            <person name="Dimitrov G.I."/>
            <person name="Watkins K.L."/>
            <person name="Mulligan S."/>
            <person name="Benton J."/>
            <person name="Radune D."/>
            <person name="Fisher D.J."/>
            <person name="Atkins H.S."/>
            <person name="Hiscox T."/>
            <person name="Jost B.H."/>
            <person name="Billington S.J."/>
            <person name="Songer J.G."/>
            <person name="McClane B.A."/>
            <person name="Titball R.W."/>
            <person name="Rood J.I."/>
            <person name="Melville S.B."/>
            <person name="Paulsen I.T."/>
        </authorList>
    </citation>
    <scope>NUCLEOTIDE SEQUENCE [LARGE SCALE GENOMIC DNA]</scope>
    <source>
        <strain evidence="8">ATCC 13124 / DSM 756 / JCM 1290 / NCIMB 6125 / NCTC 8237 / S 107 / Type A</strain>
    </source>
</reference>
<feature type="domain" description="F5/8 type C" evidence="5">
    <location>
        <begin position="1627"/>
        <end position="1785"/>
    </location>
</feature>
<protein>
    <submittedName>
        <fullName evidence="7">Glycosyl hydrolase, family 31/fibronectin type III domain protein</fullName>
    </submittedName>
</protein>
<feature type="binding site" evidence="10">
    <location>
        <position position="1009"/>
    </location>
    <ligand>
        <name>Mg(2+)</name>
        <dbReference type="ChEBI" id="CHEBI:18420"/>
    </ligand>
</feature>
<feature type="binding site" evidence="13">
    <location>
        <position position="1393"/>
    </location>
    <ligand>
        <name>N-acetyl-D-galactosamine</name>
        <dbReference type="ChEBI" id="CHEBI:28037"/>
    </ligand>
</feature>
<dbReference type="SUPFAM" id="SSF63446">
    <property type="entry name" value="Type I dockerin domain"/>
    <property type="match status" value="1"/>
</dbReference>
<reference evidence="9 10" key="2">
    <citation type="journal article" date="2017" name="PLoS ONE">
        <title>Diverse modes of galacto-specific carbohydrate recognition by a family 31 glycoside hydrolase from Clostridium perfringens.</title>
        <authorList>
            <person name="Grondin J.M."/>
            <person name="Duan D."/>
            <person name="Kirlin A.C."/>
            <person name="Abe K.T."/>
            <person name="Chitayat S."/>
            <person name="Spencer H.L."/>
            <person name="Spencer C."/>
            <person name="Campigotto A."/>
            <person name="Houliston S."/>
            <person name="Arrowsmith C.H."/>
            <person name="Allingham J.S."/>
            <person name="Boraston A.B."/>
            <person name="Smith S.P."/>
        </authorList>
    </citation>
    <scope>X-RAY CRYSTALLOGRAPHY (1.35 ANGSTROMS) OF 935-1095 IN COMPLEX WITH CA(2+); MG(2+) AND BETA-D-GALACTOSE</scope>
</reference>
<dbReference type="Pfam" id="PF01055">
    <property type="entry name" value="Glyco_hydro_31_2nd"/>
    <property type="match status" value="1"/>
</dbReference>
<dbReference type="HOGENOM" id="CLU_001337_1_1_9"/>
<feature type="binding site" evidence="10">
    <location>
        <position position="982"/>
    </location>
    <ligand>
        <name>Ca(2+)</name>
        <dbReference type="ChEBI" id="CHEBI:29108"/>
        <label>1</label>
    </ligand>
</feature>
<dbReference type="Pfam" id="PF00041">
    <property type="entry name" value="fn3"/>
    <property type="match status" value="2"/>
</dbReference>
<evidence type="ECO:0000256" key="2">
    <source>
        <dbReference type="ARBA" id="ARBA00023295"/>
    </source>
</evidence>
<dbReference type="Gene3D" id="2.60.40.680">
    <property type="match status" value="1"/>
</dbReference>
<dbReference type="Proteomes" id="UP000001823">
    <property type="component" value="Chromosome"/>
</dbReference>
<dbReference type="SUPFAM" id="SSF49785">
    <property type="entry name" value="Galactose-binding domain-like"/>
    <property type="match status" value="3"/>
</dbReference>
<evidence type="ECO:0007829" key="10">
    <source>
        <dbReference type="PDB" id="4LPL"/>
    </source>
</evidence>
<dbReference type="InterPro" id="IPR011013">
    <property type="entry name" value="Gal_mutarotase_sf_dom"/>
</dbReference>
<dbReference type="InterPro" id="IPR013783">
    <property type="entry name" value="Ig-like_fold"/>
</dbReference>
<dbReference type="InterPro" id="IPR048395">
    <property type="entry name" value="Glyco_hydro_31_C"/>
</dbReference>
<evidence type="ECO:0007829" key="9">
    <source>
        <dbReference type="PDB" id="4LKS"/>
    </source>
</evidence>
<keyword evidence="2" id="KW-0326">Glycosidase</keyword>
<dbReference type="InterPro" id="IPR008979">
    <property type="entry name" value="Galactose-bd-like_sf"/>
</dbReference>
<dbReference type="CDD" id="cd14752">
    <property type="entry name" value="GH31_N"/>
    <property type="match status" value="1"/>
</dbReference>
<dbReference type="Gene3D" id="2.60.40.1080">
    <property type="match status" value="1"/>
</dbReference>
<feature type="binding site" evidence="11">
    <location>
        <position position="1641"/>
    </location>
    <ligand>
        <name>Ca(2+)</name>
        <dbReference type="ChEBI" id="CHEBI:29108"/>
        <label>3</label>
    </ligand>
</feature>
<keyword evidence="9 10" id="KW-0002">3D-structure</keyword>
<dbReference type="CDD" id="cd08759">
    <property type="entry name" value="Type_III_cohesin_like"/>
    <property type="match status" value="1"/>
</dbReference>
<feature type="binding site" evidence="9 11">
    <location>
        <position position="1660"/>
    </location>
    <ligand>
        <name>Ca(2+)</name>
        <dbReference type="ChEBI" id="CHEBI:29108"/>
        <label>4</label>
    </ligand>
</feature>
<feature type="binding site" evidence="13">
    <location>
        <position position="1341"/>
    </location>
    <ligand>
        <name>Ca(2+)</name>
        <dbReference type="ChEBI" id="CHEBI:29108"/>
        <label>2</label>
    </ligand>
</feature>
<dbReference type="GO" id="GO:0004553">
    <property type="term" value="F:hydrolase activity, hydrolyzing O-glycosyl compounds"/>
    <property type="evidence" value="ECO:0007669"/>
    <property type="project" value="InterPro"/>
</dbReference>
<feature type="domain" description="F5/8 type C" evidence="5">
    <location>
        <begin position="946"/>
        <end position="1096"/>
    </location>
</feature>
<dbReference type="Gene3D" id="2.60.40.1760">
    <property type="entry name" value="glycosyl hydrolase (family 31)"/>
    <property type="match status" value="1"/>
</dbReference>
<dbReference type="Pfam" id="PF13802">
    <property type="entry name" value="Gal_mutarotas_2"/>
    <property type="match status" value="1"/>
</dbReference>
<dbReference type="InterPro" id="IPR017853">
    <property type="entry name" value="GH"/>
</dbReference>
<gene>
    <name evidence="7" type="ordered locus">CPF_1301</name>
</gene>
<dbReference type="PDB" id="4LPL">
    <property type="method" value="X-ray"/>
    <property type="resolution" value="1.35 A"/>
    <property type="chains" value="A=935-1095"/>
</dbReference>
<dbReference type="PDBsum" id="4LKS"/>